<evidence type="ECO:0000256" key="1">
    <source>
        <dbReference type="SAM" id="Phobius"/>
    </source>
</evidence>
<organism evidence="2 3">
    <name type="scientific">Niastella koreensis</name>
    <dbReference type="NCBI Taxonomy" id="354356"/>
    <lineage>
        <taxon>Bacteria</taxon>
        <taxon>Pseudomonadati</taxon>
        <taxon>Bacteroidota</taxon>
        <taxon>Chitinophagia</taxon>
        <taxon>Chitinophagales</taxon>
        <taxon>Chitinophagaceae</taxon>
        <taxon>Niastella</taxon>
    </lineage>
</organism>
<reference evidence="2 3" key="1">
    <citation type="submission" date="2016-04" db="EMBL/GenBank/DDBJ databases">
        <authorList>
            <person name="Chen L."/>
            <person name="Zhuang W."/>
            <person name="Wang G."/>
        </authorList>
    </citation>
    <scope>NUCLEOTIDE SEQUENCE [LARGE SCALE GENOMIC DNA]</scope>
    <source>
        <strain evidence="3">GR20</strain>
    </source>
</reference>
<protein>
    <submittedName>
        <fullName evidence="2">Uncharacterized protein</fullName>
    </submittedName>
</protein>
<sequence length="180" mass="20833">MDTKAIEEHWDEFLRQLIQAKPQGFLSESENGIKIYSFESWLRDTGRQSLIQEYCTYIKDSNYMSTAFARINGVRWPGSKNMKLLAAFLFWAMFTGACLYLLIVAFLATFDIKFRGWLPAVLFIISGPLVVATALLLQRIRLNRNLKSGSIKQPQYIIKNFDSDELTFLRNKNKLFVEGK</sequence>
<dbReference type="EMBL" id="LWBO01000001">
    <property type="protein sequence ID" value="OQP55416.1"/>
    <property type="molecule type" value="Genomic_DNA"/>
</dbReference>
<gene>
    <name evidence="2" type="ORF">A4D02_03650</name>
</gene>
<keyword evidence="3" id="KW-1185">Reference proteome</keyword>
<feature type="transmembrane region" description="Helical" evidence="1">
    <location>
        <begin position="84"/>
        <end position="110"/>
    </location>
</feature>
<proteinExistence type="predicted"/>
<evidence type="ECO:0000313" key="3">
    <source>
        <dbReference type="Proteomes" id="UP000192277"/>
    </source>
</evidence>
<comment type="caution">
    <text evidence="2">The sequence shown here is derived from an EMBL/GenBank/DDBJ whole genome shotgun (WGS) entry which is preliminary data.</text>
</comment>
<name>A0ABX3P6Q2_9BACT</name>
<dbReference type="Proteomes" id="UP000192277">
    <property type="component" value="Unassembled WGS sequence"/>
</dbReference>
<keyword evidence="1" id="KW-0812">Transmembrane</keyword>
<feature type="transmembrane region" description="Helical" evidence="1">
    <location>
        <begin position="116"/>
        <end position="137"/>
    </location>
</feature>
<accession>A0ABX3P6Q2</accession>
<evidence type="ECO:0000313" key="2">
    <source>
        <dbReference type="EMBL" id="OQP55416.1"/>
    </source>
</evidence>
<dbReference type="RefSeq" id="WP_014223015.1">
    <property type="nucleotide sequence ID" value="NZ_LWBO01000001.1"/>
</dbReference>
<keyword evidence="1" id="KW-1133">Transmembrane helix</keyword>
<keyword evidence="1" id="KW-0472">Membrane</keyword>